<evidence type="ECO:0000256" key="2">
    <source>
        <dbReference type="SAM" id="MobiDB-lite"/>
    </source>
</evidence>
<feature type="compositionally biased region" description="Acidic residues" evidence="2">
    <location>
        <begin position="290"/>
        <end position="303"/>
    </location>
</feature>
<feature type="region of interest" description="Disordered" evidence="2">
    <location>
        <begin position="1"/>
        <end position="22"/>
    </location>
</feature>
<dbReference type="InterPro" id="IPR028974">
    <property type="entry name" value="TSP_type-3_rpt"/>
</dbReference>
<dbReference type="EMBL" id="CAMXCT030000366">
    <property type="protein sequence ID" value="CAL4765113.1"/>
    <property type="molecule type" value="Genomic_DNA"/>
</dbReference>
<feature type="region of interest" description="Disordered" evidence="2">
    <location>
        <begin position="283"/>
        <end position="321"/>
    </location>
</feature>
<feature type="compositionally biased region" description="Basic and acidic residues" evidence="2">
    <location>
        <begin position="304"/>
        <end position="313"/>
    </location>
</feature>
<dbReference type="SUPFAM" id="SSF103647">
    <property type="entry name" value="TSP type-3 repeat"/>
    <property type="match status" value="1"/>
</dbReference>
<dbReference type="InterPro" id="IPR003367">
    <property type="entry name" value="Thrombospondin_3-like_rpt"/>
</dbReference>
<gene>
    <name evidence="4" type="ORF">C1SCF055_LOCUS5914</name>
</gene>
<dbReference type="GO" id="GO:0005509">
    <property type="term" value="F:calcium ion binding"/>
    <property type="evidence" value="ECO:0007669"/>
    <property type="project" value="InterPro"/>
</dbReference>
<evidence type="ECO:0000256" key="3">
    <source>
        <dbReference type="SAM" id="Phobius"/>
    </source>
</evidence>
<keyword evidence="1" id="KW-0732">Signal</keyword>
<feature type="compositionally biased region" description="Acidic residues" evidence="2">
    <location>
        <begin position="239"/>
        <end position="251"/>
    </location>
</feature>
<dbReference type="GO" id="GO:0007155">
    <property type="term" value="P:cell adhesion"/>
    <property type="evidence" value="ECO:0007669"/>
    <property type="project" value="InterPro"/>
</dbReference>
<feature type="transmembrane region" description="Helical" evidence="3">
    <location>
        <begin position="411"/>
        <end position="432"/>
    </location>
</feature>
<dbReference type="Proteomes" id="UP001152797">
    <property type="component" value="Unassembled WGS sequence"/>
</dbReference>
<dbReference type="AlphaFoldDB" id="A0A9P1BTN2"/>
<evidence type="ECO:0000313" key="6">
    <source>
        <dbReference type="Proteomes" id="UP001152797"/>
    </source>
</evidence>
<dbReference type="Gene3D" id="4.10.1080.10">
    <property type="entry name" value="TSP type-3 repeat"/>
    <property type="match status" value="1"/>
</dbReference>
<keyword evidence="3" id="KW-0472">Membrane</keyword>
<organism evidence="4">
    <name type="scientific">Cladocopium goreaui</name>
    <dbReference type="NCBI Taxonomy" id="2562237"/>
    <lineage>
        <taxon>Eukaryota</taxon>
        <taxon>Sar</taxon>
        <taxon>Alveolata</taxon>
        <taxon>Dinophyceae</taxon>
        <taxon>Suessiales</taxon>
        <taxon>Symbiodiniaceae</taxon>
        <taxon>Cladocopium</taxon>
    </lineage>
</organism>
<feature type="region of interest" description="Disordered" evidence="2">
    <location>
        <begin position="82"/>
        <end position="128"/>
    </location>
</feature>
<dbReference type="OrthoDB" id="444153at2759"/>
<reference evidence="5" key="2">
    <citation type="submission" date="2024-04" db="EMBL/GenBank/DDBJ databases">
        <authorList>
            <person name="Chen Y."/>
            <person name="Shah S."/>
            <person name="Dougan E. K."/>
            <person name="Thang M."/>
            <person name="Chan C."/>
        </authorList>
    </citation>
    <scope>NUCLEOTIDE SEQUENCE [LARGE SCALE GENOMIC DNA]</scope>
</reference>
<accession>A0A9P1BTN2</accession>
<keyword evidence="3" id="KW-1133">Transmembrane helix</keyword>
<dbReference type="Pfam" id="PF02412">
    <property type="entry name" value="TSP_3"/>
    <property type="match status" value="1"/>
</dbReference>
<feature type="compositionally biased region" description="Basic and acidic residues" evidence="2">
    <location>
        <begin position="252"/>
        <end position="262"/>
    </location>
</feature>
<evidence type="ECO:0000256" key="1">
    <source>
        <dbReference type="ARBA" id="ARBA00022729"/>
    </source>
</evidence>
<reference evidence="4" key="1">
    <citation type="submission" date="2022-10" db="EMBL/GenBank/DDBJ databases">
        <authorList>
            <person name="Chen Y."/>
            <person name="Dougan E. K."/>
            <person name="Chan C."/>
            <person name="Rhodes N."/>
            <person name="Thang M."/>
        </authorList>
    </citation>
    <scope>NUCLEOTIDE SEQUENCE</scope>
</reference>
<evidence type="ECO:0000313" key="5">
    <source>
        <dbReference type="EMBL" id="CAL1131176.1"/>
    </source>
</evidence>
<keyword evidence="6" id="KW-1185">Reference proteome</keyword>
<name>A0A9P1BTN2_9DINO</name>
<evidence type="ECO:0000313" key="4">
    <source>
        <dbReference type="EMBL" id="CAI3977801.1"/>
    </source>
</evidence>
<dbReference type="EMBL" id="CAMXCT020000366">
    <property type="protein sequence ID" value="CAL1131176.1"/>
    <property type="molecule type" value="Genomic_DNA"/>
</dbReference>
<dbReference type="EMBL" id="CAMXCT010000366">
    <property type="protein sequence ID" value="CAI3977801.1"/>
    <property type="molecule type" value="Genomic_DNA"/>
</dbReference>
<keyword evidence="3" id="KW-0812">Transmembrane</keyword>
<comment type="caution">
    <text evidence="4">The sequence shown here is derived from an EMBL/GenBank/DDBJ whole genome shotgun (WGS) entry which is preliminary data.</text>
</comment>
<proteinExistence type="predicted"/>
<protein>
    <submittedName>
        <fullName evidence="4">Uncharacterized protein</fullName>
    </submittedName>
</protein>
<sequence>MVQSHAPPRPRALSNTYLEPEGDLPEFSELATRSRNPKGSAALNSPVSKQVCRCGTTVLFPAQVNSRTCWNCGTLLQLESAPGQGAWSKGPPPSPAPSTSSTASTLRPHDGHTTHTSHTTHTVQRPAGLPKEVDLDQRFDGQVAVSIPVPSPWSGAALCFVAGLLMASLFVNAALYSETHGGAGAIWEQVVEQTRTSLDFIRDADGDGVPDQDDFCPGKRLRKGERAVWISGRASDFDGDGCEDGVEDQDRDNDGVEDRMDRCPFSPKQYNFVSDSLNDFDGDGCKDGVEDQDDDGDGVPNDEDACKRTRPGESSDVSGCSKAQYRHNEIVREQAQSVIHESTTQQPPGSVVSEWVSTLRSAWLEVLLGALITPILTSAKELLEWLRERMAAASKPSNSLGKANASTKGRALMSLLIRTLLYGVFFFGVYAWRTWRSAPVQ</sequence>
<feature type="region of interest" description="Disordered" evidence="2">
    <location>
        <begin position="239"/>
        <end position="262"/>
    </location>
</feature>